<dbReference type="InterPro" id="IPR050222">
    <property type="entry name" value="MATE_MdtK"/>
</dbReference>
<accession>A0AAT9LAG6</accession>
<keyword evidence="5" id="KW-0813">Transport</keyword>
<dbReference type="GO" id="GO:0005886">
    <property type="term" value="C:plasma membrane"/>
    <property type="evidence" value="ECO:0007669"/>
    <property type="project" value="UniProtKB-SubCell"/>
</dbReference>
<dbReference type="PANTHER" id="PTHR43298:SF2">
    <property type="entry name" value="FMN_FAD EXPORTER YEEO-RELATED"/>
    <property type="match status" value="1"/>
</dbReference>
<keyword evidence="7" id="KW-1003">Cell membrane</keyword>
<dbReference type="CDD" id="cd13137">
    <property type="entry name" value="MATE_NorM_like"/>
    <property type="match status" value="1"/>
</dbReference>
<evidence type="ECO:0000256" key="7">
    <source>
        <dbReference type="ARBA" id="ARBA00022475"/>
    </source>
</evidence>
<evidence type="ECO:0000256" key="12">
    <source>
        <dbReference type="ARBA" id="ARBA00031636"/>
    </source>
</evidence>
<comment type="function">
    <text evidence="1">Multidrug efflux pump.</text>
</comment>
<reference evidence="15" key="2">
    <citation type="journal article" date="2023" name="Biology">
        <title>Prokaryotic Life Associated with Coal-Fire Gas Vents Revealed by Metagenomics.</title>
        <authorList>
            <person name="Kadnikov V.V."/>
            <person name="Mardanov A.V."/>
            <person name="Beletsky A.V."/>
            <person name="Karnachuk O.V."/>
            <person name="Ravin N.V."/>
        </authorList>
    </citation>
    <scope>NUCLEOTIDE SEQUENCE</scope>
    <source>
        <strain evidence="15">Bu02</strain>
    </source>
</reference>
<keyword evidence="10" id="KW-0406">Ion transport</keyword>
<evidence type="ECO:0000256" key="11">
    <source>
        <dbReference type="ARBA" id="ARBA00023136"/>
    </source>
</evidence>
<protein>
    <recommendedName>
        <fullName evidence="4">Probable multidrug resistance protein NorM</fullName>
    </recommendedName>
    <alternativeName>
        <fullName evidence="12">Multidrug-efflux transporter</fullName>
    </alternativeName>
</protein>
<feature type="transmembrane region" description="Helical" evidence="14">
    <location>
        <begin position="352"/>
        <end position="373"/>
    </location>
</feature>
<reference evidence="15" key="1">
    <citation type="submission" date="2020-10" db="EMBL/GenBank/DDBJ databases">
        <authorList>
            <person name="Kadnikov V."/>
            <person name="Beletsky A.V."/>
            <person name="Mardanov A.V."/>
            <person name="Karnachuk O.V."/>
            <person name="Ravin N.V."/>
        </authorList>
    </citation>
    <scope>NUCLEOTIDE SEQUENCE</scope>
    <source>
        <strain evidence="15">Bu02</strain>
    </source>
</reference>
<dbReference type="KEGG" id="fcz:IMF26_08510"/>
<evidence type="ECO:0000256" key="3">
    <source>
        <dbReference type="ARBA" id="ARBA00010199"/>
    </source>
</evidence>
<proteinExistence type="inferred from homology"/>
<keyword evidence="6" id="KW-0050">Antiport</keyword>
<feature type="region of interest" description="Disordered" evidence="13">
    <location>
        <begin position="1"/>
        <end position="24"/>
    </location>
</feature>
<dbReference type="PIRSF" id="PIRSF006603">
    <property type="entry name" value="DinF"/>
    <property type="match status" value="1"/>
</dbReference>
<evidence type="ECO:0000256" key="5">
    <source>
        <dbReference type="ARBA" id="ARBA00022448"/>
    </source>
</evidence>
<name>A0AAT9LAG6_9FIRM</name>
<organism evidence="15">
    <name type="scientific">Candidatus Fermentithermobacillus carboniphilus</name>
    <dbReference type="NCBI Taxonomy" id="3085328"/>
    <lineage>
        <taxon>Bacteria</taxon>
        <taxon>Bacillati</taxon>
        <taxon>Bacillota</taxon>
        <taxon>Candidatus Fermentithermobacillia</taxon>
        <taxon>Candidatus Fermentithermobacillales</taxon>
        <taxon>Candidatus Fermentithermobacillaceae</taxon>
        <taxon>Candidatus Fermentithermobacillus</taxon>
    </lineage>
</organism>
<feature type="transmembrane region" description="Helical" evidence="14">
    <location>
        <begin position="199"/>
        <end position="222"/>
    </location>
</feature>
<keyword evidence="9 14" id="KW-1133">Transmembrane helix</keyword>
<evidence type="ECO:0000256" key="2">
    <source>
        <dbReference type="ARBA" id="ARBA00004651"/>
    </source>
</evidence>
<evidence type="ECO:0000256" key="13">
    <source>
        <dbReference type="SAM" id="MobiDB-lite"/>
    </source>
</evidence>
<evidence type="ECO:0000256" key="9">
    <source>
        <dbReference type="ARBA" id="ARBA00022989"/>
    </source>
</evidence>
<sequence length="483" mass="52094">MGDFGSEKPRVKENGDGEQGISRENIEARLPVRTVTESEETKTLLRATWALAWPVVLEQALSMVSQVVDMAMVGRLGAESVAAIGLSMQPFFLINAVFMGLSVGTTSLCARATGAKNREEAGKVAGQSIVVAFIFGVIVSYLGFLKSDWIIAFMKAEIPVRALGASYVKAMMPGMLLFFVFTVSTAALRGAGDTTTPMLVNLGINVIHVFTNYLLIFGYLGFPALGVTGAGISTSISRILGGAAMLYVLSRPRGKLTVDWKKTVREFDWALFRRILNIGVPAAMERVLTSTGQIAYARQVAGLGTQAYAAHSLSLNVESFSYMPGMGFATAATSLVGQRLGAKDPSGAEKSAIIATKMAVMTMGSMGLMFFLFPGQFLRIFTDDPDIIARGVPLLRIVAFTQIPEAIGFVIPGALRGAGDTRIAMYVTVAGVWVVRLGLTYLLMEVFGLGLAAAWIAMFSDWVVRSSLYWIRLKRGKWKEIKV</sequence>
<gene>
    <name evidence="15" type="ORF">IMF26_08510</name>
</gene>
<evidence type="ECO:0000256" key="4">
    <source>
        <dbReference type="ARBA" id="ARBA00020268"/>
    </source>
</evidence>
<keyword evidence="11 14" id="KW-0472">Membrane</keyword>
<evidence type="ECO:0000256" key="8">
    <source>
        <dbReference type="ARBA" id="ARBA00022692"/>
    </source>
</evidence>
<feature type="transmembrane region" description="Helical" evidence="14">
    <location>
        <begin position="393"/>
        <end position="411"/>
    </location>
</feature>
<keyword evidence="8 14" id="KW-0812">Transmembrane</keyword>
<evidence type="ECO:0000256" key="10">
    <source>
        <dbReference type="ARBA" id="ARBA00023065"/>
    </source>
</evidence>
<comment type="similarity">
    <text evidence="3">Belongs to the multi antimicrobial extrusion (MATE) (TC 2.A.66.1) family.</text>
</comment>
<feature type="transmembrane region" description="Helical" evidence="14">
    <location>
        <begin position="91"/>
        <end position="112"/>
    </location>
</feature>
<feature type="transmembrane region" description="Helical" evidence="14">
    <location>
        <begin position="164"/>
        <end position="187"/>
    </location>
</feature>
<feature type="transmembrane region" description="Helical" evidence="14">
    <location>
        <begin position="124"/>
        <end position="144"/>
    </location>
</feature>
<evidence type="ECO:0000256" key="1">
    <source>
        <dbReference type="ARBA" id="ARBA00003408"/>
    </source>
</evidence>
<dbReference type="InterPro" id="IPR002528">
    <property type="entry name" value="MATE_fam"/>
</dbReference>
<dbReference type="EMBL" id="CP062796">
    <property type="protein sequence ID" value="QUL98086.1"/>
    <property type="molecule type" value="Genomic_DNA"/>
</dbReference>
<dbReference type="AlphaFoldDB" id="A0AAT9LAG6"/>
<dbReference type="GO" id="GO:0006811">
    <property type="term" value="P:monoatomic ion transport"/>
    <property type="evidence" value="ECO:0007669"/>
    <property type="project" value="UniProtKB-KW"/>
</dbReference>
<evidence type="ECO:0000256" key="6">
    <source>
        <dbReference type="ARBA" id="ARBA00022449"/>
    </source>
</evidence>
<dbReference type="GO" id="GO:0015297">
    <property type="term" value="F:antiporter activity"/>
    <property type="evidence" value="ECO:0007669"/>
    <property type="project" value="UniProtKB-KW"/>
</dbReference>
<dbReference type="Pfam" id="PF01554">
    <property type="entry name" value="MatE"/>
    <property type="match status" value="2"/>
</dbReference>
<dbReference type="NCBIfam" id="TIGR00797">
    <property type="entry name" value="matE"/>
    <property type="match status" value="1"/>
</dbReference>
<dbReference type="InterPro" id="IPR048279">
    <property type="entry name" value="MdtK-like"/>
</dbReference>
<evidence type="ECO:0000313" key="15">
    <source>
        <dbReference type="EMBL" id="QUL98086.1"/>
    </source>
</evidence>
<feature type="compositionally biased region" description="Basic and acidic residues" evidence="13">
    <location>
        <begin position="1"/>
        <end position="15"/>
    </location>
</feature>
<evidence type="ECO:0000256" key="14">
    <source>
        <dbReference type="SAM" id="Phobius"/>
    </source>
</evidence>
<dbReference type="PANTHER" id="PTHR43298">
    <property type="entry name" value="MULTIDRUG RESISTANCE PROTEIN NORM-RELATED"/>
    <property type="match status" value="1"/>
</dbReference>
<feature type="transmembrane region" description="Helical" evidence="14">
    <location>
        <begin position="228"/>
        <end position="249"/>
    </location>
</feature>
<comment type="subcellular location">
    <subcellularLocation>
        <location evidence="2">Cell membrane</location>
        <topology evidence="2">Multi-pass membrane protein</topology>
    </subcellularLocation>
</comment>
<dbReference type="GO" id="GO:0042910">
    <property type="term" value="F:xenobiotic transmembrane transporter activity"/>
    <property type="evidence" value="ECO:0007669"/>
    <property type="project" value="InterPro"/>
</dbReference>